<dbReference type="EMBL" id="VNIQ01000005">
    <property type="protein sequence ID" value="TYQ02977.1"/>
    <property type="molecule type" value="Genomic_DNA"/>
</dbReference>
<comment type="caution">
    <text evidence="2">The sequence shown here is derived from an EMBL/GenBank/DDBJ whole genome shotgun (WGS) entry which is preliminary data.</text>
</comment>
<evidence type="ECO:0000313" key="2">
    <source>
        <dbReference type="EMBL" id="TYQ02977.1"/>
    </source>
</evidence>
<protein>
    <submittedName>
        <fullName evidence="2">Uncharacterized protein</fullName>
    </submittedName>
</protein>
<name>A0A652YN01_NOCGL</name>
<sequence length="62" mass="6898">MCTTRRLGERHIDLKVTLHVKSLLSIPNPNGATHSEAAPWEGRQHSATPRRIFDHKDGAATN</sequence>
<proteinExistence type="predicted"/>
<dbReference type="AlphaFoldDB" id="A0A652YN01"/>
<organism evidence="2">
    <name type="scientific">Nocardia globerula</name>
    <dbReference type="NCBI Taxonomy" id="1818"/>
    <lineage>
        <taxon>Bacteria</taxon>
        <taxon>Bacillati</taxon>
        <taxon>Actinomycetota</taxon>
        <taxon>Actinomycetes</taxon>
        <taxon>Mycobacteriales</taxon>
        <taxon>Nocardiaceae</taxon>
        <taxon>Nocardia</taxon>
    </lineage>
</organism>
<gene>
    <name evidence="2" type="ORF">FNL38_105126</name>
</gene>
<feature type="region of interest" description="Disordered" evidence="1">
    <location>
        <begin position="26"/>
        <end position="62"/>
    </location>
</feature>
<feature type="compositionally biased region" description="Basic and acidic residues" evidence="1">
    <location>
        <begin position="51"/>
        <end position="62"/>
    </location>
</feature>
<evidence type="ECO:0000256" key="1">
    <source>
        <dbReference type="SAM" id="MobiDB-lite"/>
    </source>
</evidence>
<reference evidence="2" key="1">
    <citation type="submission" date="2019-07" db="EMBL/GenBank/DDBJ databases">
        <title>Genomic Encyclopedia of Type Strains, Phase IV (KMG-IV): sequencing the most valuable type-strain genomes for metagenomic binning, comparative biology and taxonomic classification.</title>
        <authorList>
            <person name="Goeker M."/>
        </authorList>
    </citation>
    <scope>NUCLEOTIDE SEQUENCE</scope>
    <source>
        <strain evidence="2">DSM 44596</strain>
    </source>
</reference>
<accession>A0A652YN01</accession>